<accession>Q8FTG0</accession>
<keyword evidence="3" id="KW-1185">Reference proteome</keyword>
<dbReference type="GO" id="GO:0016042">
    <property type="term" value="P:lipid catabolic process"/>
    <property type="evidence" value="ECO:0007669"/>
    <property type="project" value="InterPro"/>
</dbReference>
<dbReference type="Gene3D" id="1.10.260.130">
    <property type="match status" value="1"/>
</dbReference>
<proteinExistence type="predicted"/>
<dbReference type="Proteomes" id="UP000001409">
    <property type="component" value="Chromosome"/>
</dbReference>
<organism evidence="2 3">
    <name type="scientific">Corynebacterium efficiens (strain DSM 44549 / YS-314 / AJ 12310 / JCM 11189 / NBRC 100395)</name>
    <dbReference type="NCBI Taxonomy" id="196164"/>
    <lineage>
        <taxon>Bacteria</taxon>
        <taxon>Bacillati</taxon>
        <taxon>Actinomycetota</taxon>
        <taxon>Actinomycetes</taxon>
        <taxon>Mycobacteriales</taxon>
        <taxon>Corynebacteriaceae</taxon>
        <taxon>Corynebacterium</taxon>
    </lineage>
</organism>
<dbReference type="GO" id="GO:0004806">
    <property type="term" value="F:triacylglycerol lipase activity"/>
    <property type="evidence" value="ECO:0007669"/>
    <property type="project" value="InterPro"/>
</dbReference>
<dbReference type="PANTHER" id="PTHR34853">
    <property type="match status" value="1"/>
</dbReference>
<name>Q8FTG0_COREF</name>
<dbReference type="EMBL" id="BA000035">
    <property type="protein sequence ID" value="BAC18419.1"/>
    <property type="molecule type" value="Genomic_DNA"/>
</dbReference>
<dbReference type="PANTHER" id="PTHR34853:SF1">
    <property type="entry name" value="LIPASE 5"/>
    <property type="match status" value="1"/>
</dbReference>
<dbReference type="SUPFAM" id="SSF53474">
    <property type="entry name" value="alpha/beta-Hydrolases"/>
    <property type="match status" value="1"/>
</dbReference>
<evidence type="ECO:0000313" key="2">
    <source>
        <dbReference type="EMBL" id="BAC18419.1"/>
    </source>
</evidence>
<dbReference type="STRING" id="196164.gene:10742028"/>
<dbReference type="eggNOG" id="COG1073">
    <property type="taxonomic scope" value="Bacteria"/>
</dbReference>
<feature type="region of interest" description="Disordered" evidence="1">
    <location>
        <begin position="57"/>
        <end position="76"/>
    </location>
</feature>
<sequence>MHHNRENNSVGPMAAPAAYKDLTATRVIRAGNHAATRRVLLPLIDESARSLTRLLTGRQRRPDRAGSQIIPDPTAVPDFGTATSAPGMEPGTLVNVAPLRVLGTRGELNPASSYRFEYITEDPTGRAITATGGVCLSKTPHLRDTPRPVVAFAPSTQGVAAHCDPSHTCAIGLSVFPDRPVDAIAAYELPVLTWFLAQGVDVIFIDYPRDPVAGIQYYCDSITAAGALVDAIRAARHLGITPDQPLGLWGFSQGGGAVGWAAQLSRTTPDINPIAAVVGAPPSDLPGVLRAVDGGMLTGVIAYAVAGLAATRPELHDEILPVLTSHGLTEILRNIATCAGGTVITSAYENTTSWTTTGQSLGDILDDLPGVLREFERQQLGRITPGIPVLLWGSTHDDVIPVHQVRDVRDRWVARGADVTWHESGLPRVPGRTGLNHFGPYFRHLTDHSGWLLDRLHGA</sequence>
<dbReference type="AlphaFoldDB" id="Q8FTG0"/>
<dbReference type="Pfam" id="PF03583">
    <property type="entry name" value="LIP"/>
    <property type="match status" value="1"/>
</dbReference>
<dbReference type="InterPro" id="IPR005152">
    <property type="entry name" value="Lipase_secreted"/>
</dbReference>
<evidence type="ECO:0000313" key="3">
    <source>
        <dbReference type="Proteomes" id="UP000001409"/>
    </source>
</evidence>
<evidence type="ECO:0008006" key="4">
    <source>
        <dbReference type="Google" id="ProtNLM"/>
    </source>
</evidence>
<dbReference type="Gene3D" id="3.40.50.1820">
    <property type="entry name" value="alpha/beta hydrolase"/>
    <property type="match status" value="1"/>
</dbReference>
<reference evidence="2 3" key="1">
    <citation type="journal article" date="2003" name="Genome Res.">
        <title>Comparative complete genome sequence analysis of the amino acid replacements responsible for the thermostability of Corynebacterium efficiens.</title>
        <authorList>
            <person name="Nishio Y."/>
            <person name="Nakamura Y."/>
            <person name="Kawarabayasi Y."/>
            <person name="Usuda Y."/>
            <person name="Kimura E."/>
            <person name="Sugimoto S."/>
            <person name="Matsui K."/>
            <person name="Yamagishi A."/>
            <person name="Kikuchi H."/>
            <person name="Ikeo K."/>
            <person name="Gojobori T."/>
        </authorList>
    </citation>
    <scope>NUCLEOTIDE SEQUENCE [LARGE SCALE GENOMIC DNA]</scope>
    <source>
        <strain evidence="3">DSM 44549 / YS-314 / AJ 12310 / JCM 11189 / NBRC 100395</strain>
    </source>
</reference>
<dbReference type="InterPro" id="IPR029058">
    <property type="entry name" value="AB_hydrolase_fold"/>
</dbReference>
<dbReference type="KEGG" id="cef:CE1609"/>
<protein>
    <recommendedName>
        <fullName evidence="4">Triacylglycerol lipase</fullName>
    </recommendedName>
</protein>
<dbReference type="HOGENOM" id="CLU_029538_6_0_11"/>
<dbReference type="ESTHER" id="coref-CE1609">
    <property type="family name" value="Fungal-Bact_LIP"/>
</dbReference>
<evidence type="ECO:0000256" key="1">
    <source>
        <dbReference type="SAM" id="MobiDB-lite"/>
    </source>
</evidence>